<keyword evidence="12" id="KW-1185">Reference proteome</keyword>
<dbReference type="Pfam" id="PF02170">
    <property type="entry name" value="PAZ"/>
    <property type="match status" value="1"/>
</dbReference>
<evidence type="ECO:0000313" key="11">
    <source>
        <dbReference type="EMBL" id="KAK0166270.1"/>
    </source>
</evidence>
<dbReference type="InterPro" id="IPR003165">
    <property type="entry name" value="Piwi"/>
</dbReference>
<gene>
    <name evidence="11" type="ORF">PV328_004706</name>
</gene>
<dbReference type="GO" id="GO:0003723">
    <property type="term" value="F:RNA binding"/>
    <property type="evidence" value="ECO:0007669"/>
    <property type="project" value="UniProtKB-KW"/>
</dbReference>
<dbReference type="Gene3D" id="3.30.420.10">
    <property type="entry name" value="Ribonuclease H-like superfamily/Ribonuclease H"/>
    <property type="match status" value="1"/>
</dbReference>
<keyword evidence="6" id="KW-0943">RNA-mediated gene silencing</keyword>
<comment type="caution">
    <text evidence="11">The sequence shown here is derived from an EMBL/GenBank/DDBJ whole genome shotgun (WGS) entry which is preliminary data.</text>
</comment>
<dbReference type="Pfam" id="PF23278">
    <property type="entry name" value="Piwi_N"/>
    <property type="match status" value="1"/>
</dbReference>
<dbReference type="Gene3D" id="3.40.50.2300">
    <property type="match status" value="1"/>
</dbReference>
<dbReference type="GO" id="GO:0005737">
    <property type="term" value="C:cytoplasm"/>
    <property type="evidence" value="ECO:0007669"/>
    <property type="project" value="UniProtKB-SubCell"/>
</dbReference>
<proteinExistence type="inferred from homology"/>
<dbReference type="FunFam" id="2.170.260.10:FF:000003">
    <property type="entry name" value="Piwi-like RNA-mediated gene silencing 2"/>
    <property type="match status" value="1"/>
</dbReference>
<evidence type="ECO:0000256" key="5">
    <source>
        <dbReference type="ARBA" id="ARBA00022884"/>
    </source>
</evidence>
<evidence type="ECO:0000256" key="4">
    <source>
        <dbReference type="ARBA" id="ARBA00022782"/>
    </source>
</evidence>
<dbReference type="CDD" id="cd02845">
    <property type="entry name" value="PAZ_piwi_like"/>
    <property type="match status" value="1"/>
</dbReference>
<feature type="domain" description="Piwi" evidence="10">
    <location>
        <begin position="594"/>
        <end position="884"/>
    </location>
</feature>
<reference evidence="11" key="1">
    <citation type="journal article" date="2023" name="bioRxiv">
        <title>Scaffold-level genome assemblies of two parasitoid biocontrol wasps reveal the parthenogenesis mechanism and an associated novel virus.</title>
        <authorList>
            <person name="Inwood S."/>
            <person name="Skelly J."/>
            <person name="Guhlin J."/>
            <person name="Harrop T."/>
            <person name="Goldson S."/>
            <person name="Dearden P."/>
        </authorList>
    </citation>
    <scope>NUCLEOTIDE SEQUENCE</scope>
    <source>
        <strain evidence="11">Irish</strain>
        <tissue evidence="11">Whole body</tissue>
    </source>
</reference>
<dbReference type="InterPro" id="IPR036085">
    <property type="entry name" value="PAZ_dom_sf"/>
</dbReference>
<keyword evidence="5" id="KW-0694">RNA-binding</keyword>
<keyword evidence="4" id="KW-0221">Differentiation</keyword>
<dbReference type="CDD" id="cd04658">
    <property type="entry name" value="Piwi_piwi-like_Euk"/>
    <property type="match status" value="1"/>
</dbReference>
<dbReference type="GO" id="GO:0140965">
    <property type="term" value="P:secondary piRNA processing"/>
    <property type="evidence" value="ECO:0007669"/>
    <property type="project" value="UniProtKB-ARBA"/>
</dbReference>
<dbReference type="PROSITE" id="PS50821">
    <property type="entry name" value="PAZ"/>
    <property type="match status" value="1"/>
</dbReference>
<dbReference type="Proteomes" id="UP001168990">
    <property type="component" value="Unassembled WGS sequence"/>
</dbReference>
<accession>A0AA39KLV1</accession>
<dbReference type="Pfam" id="PF02171">
    <property type="entry name" value="Piwi"/>
    <property type="match status" value="1"/>
</dbReference>
<organism evidence="11 12">
    <name type="scientific">Microctonus aethiopoides</name>
    <dbReference type="NCBI Taxonomy" id="144406"/>
    <lineage>
        <taxon>Eukaryota</taxon>
        <taxon>Metazoa</taxon>
        <taxon>Ecdysozoa</taxon>
        <taxon>Arthropoda</taxon>
        <taxon>Hexapoda</taxon>
        <taxon>Insecta</taxon>
        <taxon>Pterygota</taxon>
        <taxon>Neoptera</taxon>
        <taxon>Endopterygota</taxon>
        <taxon>Hymenoptera</taxon>
        <taxon>Apocrita</taxon>
        <taxon>Ichneumonoidea</taxon>
        <taxon>Braconidae</taxon>
        <taxon>Euphorinae</taxon>
        <taxon>Microctonus</taxon>
    </lineage>
</organism>
<dbReference type="SUPFAM" id="SSF101690">
    <property type="entry name" value="PAZ domain"/>
    <property type="match status" value="1"/>
</dbReference>
<dbReference type="FunFam" id="3.30.420.10:FF:000014">
    <property type="entry name" value="Piwi-like RNA-mediated gene silencing 1"/>
    <property type="match status" value="1"/>
</dbReference>
<dbReference type="SMART" id="SM00950">
    <property type="entry name" value="Piwi"/>
    <property type="match status" value="1"/>
</dbReference>
<comment type="subcellular location">
    <subcellularLocation>
        <location evidence="1">Cytoplasm</location>
    </subcellularLocation>
</comment>
<evidence type="ECO:0000256" key="6">
    <source>
        <dbReference type="ARBA" id="ARBA00023158"/>
    </source>
</evidence>
<keyword evidence="3" id="KW-0963">Cytoplasm</keyword>
<feature type="domain" description="PAZ" evidence="9">
    <location>
        <begin position="319"/>
        <end position="429"/>
    </location>
</feature>
<comment type="similarity">
    <text evidence="7">Belongs to the argonaute family. Piwi subfamily.</text>
</comment>
<evidence type="ECO:0000313" key="12">
    <source>
        <dbReference type="Proteomes" id="UP001168990"/>
    </source>
</evidence>
<evidence type="ECO:0000256" key="3">
    <source>
        <dbReference type="ARBA" id="ARBA00022490"/>
    </source>
</evidence>
<protein>
    <submittedName>
        <fullName evidence="11">Uncharacterized protein</fullName>
    </submittedName>
</protein>
<dbReference type="SUPFAM" id="SSF53098">
    <property type="entry name" value="Ribonuclease H-like"/>
    <property type="match status" value="1"/>
</dbReference>
<feature type="compositionally biased region" description="Low complexity" evidence="8">
    <location>
        <begin position="50"/>
        <end position="61"/>
    </location>
</feature>
<dbReference type="EMBL" id="JAQQBS010001422">
    <property type="protein sequence ID" value="KAK0166270.1"/>
    <property type="molecule type" value="Genomic_DNA"/>
</dbReference>
<sequence>MEGHTRPVGRGRSKARGGNPPPTHQPPPQPMQPQGAWARRPGSALQPDTGASGSSSSSSSYGPPPGAGRSIRPATPSSSAHGDRPPGVSRSDSRPTSAVVPVGGGGDAASSATMGRGAMRGRRIINSDSLLTRPQHTKNSKSGTSGRTVKMQANYFKILSAPDWCLFQYRVDFSEEEDRMPVRKALLRLHKEVLGTYLFDGTVLYTCARLPNVTEDQKLELASMRESDQKMIIITIRLVGDLVKGDPHYLQLYNIIMRRGLEHLHLQLVGRNYFDAKARVLIPEFQFELWPGYLTTIRQHECGVLMGVEVTHKVMRQQTIISILNDIRRSQPRDLPAECKREVIGMTVLTGYNNNTYRVDDIDFSVNPQTTFKKKGEEISYMDYYQQRYGIRIQNPTQPLLLSRSTVRDRRAGKDELVYLIPELCRATGLTDSMKTDFNLMRAMANHTRITPRVRIEKLMAFNERLSREPNVVREFTQWDLSLARQLVDVPARILPTETVMFARKGISAGEKADWTPQLRNSPLLVTAKLRDWFCIVPDRVSGEAQDFIKGLIKAAAGMEFHIGNPNYVQLRNDSAASYAQQLEDIMSKNNPQLVFCVSMRPRADVYSAIKKICCVDRPVPSQVFLSKNFRSKGVMSIATKVAIQMNCKIGGAPWACQLSKGVGEVMVVGFDVCHDPNQKGTDIGAMVASLNRGLSRYYSAVSRHTTNEELSNDFGVNMVKAVRKYHELNRTFPERIIIYRDGVGDGQIPFVVEHEVKTIRKALAEFYGSPEQVRMTFVLVTKRINTRFFLNGNNPPPGTVVDDVVTNPNRYDFFIVAQHVGQGSVSPTAYNVIDDNGGMDVDTLQATTYKLTHMYFNWSGTVRVPAPCQYAHKLAFLVSQSIHRKPSTHLDTLLYFL</sequence>
<evidence type="ECO:0000256" key="1">
    <source>
        <dbReference type="ARBA" id="ARBA00004496"/>
    </source>
</evidence>
<feature type="compositionally biased region" description="Low complexity" evidence="8">
    <location>
        <begin position="108"/>
        <end position="117"/>
    </location>
</feature>
<dbReference type="SMART" id="SM00949">
    <property type="entry name" value="PAZ"/>
    <property type="match status" value="1"/>
</dbReference>
<feature type="region of interest" description="Disordered" evidence="8">
    <location>
        <begin position="1"/>
        <end position="146"/>
    </location>
</feature>
<dbReference type="PROSITE" id="PS50822">
    <property type="entry name" value="PIWI"/>
    <property type="match status" value="1"/>
</dbReference>
<dbReference type="InterPro" id="IPR036397">
    <property type="entry name" value="RNaseH_sf"/>
</dbReference>
<evidence type="ECO:0000256" key="2">
    <source>
        <dbReference type="ARBA" id="ARBA00022473"/>
    </source>
</evidence>
<dbReference type="PANTHER" id="PTHR22891">
    <property type="entry name" value="EUKARYOTIC TRANSLATION INITIATION FACTOR 2C"/>
    <property type="match status" value="1"/>
</dbReference>
<feature type="compositionally biased region" description="Pro residues" evidence="8">
    <location>
        <begin position="19"/>
        <end position="31"/>
    </location>
</feature>
<dbReference type="InterPro" id="IPR003100">
    <property type="entry name" value="PAZ_dom"/>
</dbReference>
<dbReference type="InterPro" id="IPR012337">
    <property type="entry name" value="RNaseH-like_sf"/>
</dbReference>
<dbReference type="Gene3D" id="2.170.260.10">
    <property type="entry name" value="paz domain"/>
    <property type="match status" value="1"/>
</dbReference>
<evidence type="ECO:0000259" key="9">
    <source>
        <dbReference type="PROSITE" id="PS50821"/>
    </source>
</evidence>
<dbReference type="AlphaFoldDB" id="A0AA39KLV1"/>
<evidence type="ECO:0000259" key="10">
    <source>
        <dbReference type="PROSITE" id="PS50822"/>
    </source>
</evidence>
<reference evidence="11" key="2">
    <citation type="submission" date="2023-03" db="EMBL/GenBank/DDBJ databases">
        <authorList>
            <person name="Inwood S.N."/>
            <person name="Skelly J.G."/>
            <person name="Guhlin J."/>
            <person name="Harrop T.W.R."/>
            <person name="Goldson S.G."/>
            <person name="Dearden P.K."/>
        </authorList>
    </citation>
    <scope>NUCLEOTIDE SEQUENCE</scope>
    <source>
        <strain evidence="11">Irish</strain>
        <tissue evidence="11">Whole body</tissue>
    </source>
</reference>
<dbReference type="GO" id="GO:0030154">
    <property type="term" value="P:cell differentiation"/>
    <property type="evidence" value="ECO:0007669"/>
    <property type="project" value="UniProtKB-KW"/>
</dbReference>
<keyword evidence="2" id="KW-0217">Developmental protein</keyword>
<evidence type="ECO:0000256" key="8">
    <source>
        <dbReference type="SAM" id="MobiDB-lite"/>
    </source>
</evidence>
<evidence type="ECO:0000256" key="7">
    <source>
        <dbReference type="ARBA" id="ARBA00038291"/>
    </source>
</evidence>
<name>A0AA39KLV1_9HYME</name>